<dbReference type="Gene3D" id="3.30.420.310">
    <property type="entry name" value="2-keto-3-deoxy-galactonokinase, C-terminal domain"/>
    <property type="match status" value="1"/>
</dbReference>
<dbReference type="EMBL" id="CP015231">
    <property type="protein sequence ID" value="ANP42298.1"/>
    <property type="molecule type" value="Genomic_DNA"/>
</dbReference>
<dbReference type="InterPro" id="IPR042257">
    <property type="entry name" value="DGOK_C"/>
</dbReference>
<dbReference type="InterPro" id="IPR007729">
    <property type="entry name" value="DGOK"/>
</dbReference>
<dbReference type="OrthoDB" id="256574at2"/>
<reference evidence="1 2" key="1">
    <citation type="journal article" date="2016" name="ISME J.">
        <title>Global occurrence and heterogeneity of the Roseobacter-clade species Ruegeria mobilis.</title>
        <authorList>
            <person name="Sonnenschein E."/>
            <person name="Gram L."/>
        </authorList>
    </citation>
    <scope>NUCLEOTIDE SEQUENCE [LARGE SCALE GENOMIC DNA]</scope>
    <source>
        <strain evidence="1 2">F1926</strain>
        <plasmid evidence="1 2">unnamed1</plasmid>
    </source>
</reference>
<dbReference type="Pfam" id="PF05035">
    <property type="entry name" value="DGOK"/>
    <property type="match status" value="1"/>
</dbReference>
<dbReference type="InterPro" id="IPR042258">
    <property type="entry name" value="DGOK_N"/>
</dbReference>
<evidence type="ECO:0000313" key="1">
    <source>
        <dbReference type="EMBL" id="ANP42298.1"/>
    </source>
</evidence>
<gene>
    <name evidence="1" type="ORF">K529_016080</name>
</gene>
<organism evidence="1 2">
    <name type="scientific">Tritonibacter mobilis F1926</name>
    <dbReference type="NCBI Taxonomy" id="1265309"/>
    <lineage>
        <taxon>Bacteria</taxon>
        <taxon>Pseudomonadati</taxon>
        <taxon>Pseudomonadota</taxon>
        <taxon>Alphaproteobacteria</taxon>
        <taxon>Rhodobacterales</taxon>
        <taxon>Paracoccaceae</taxon>
        <taxon>Tritonibacter</taxon>
    </lineage>
</organism>
<name>A0A1B1A6Z8_9RHOB</name>
<keyword evidence="1" id="KW-0614">Plasmid</keyword>
<accession>A0A1B1A6Z8</accession>
<dbReference type="GO" id="GO:0034194">
    <property type="term" value="P:D-galactonate catabolic process"/>
    <property type="evidence" value="ECO:0007669"/>
    <property type="project" value="InterPro"/>
</dbReference>
<dbReference type="KEGG" id="rmb:K529_016080"/>
<keyword evidence="1" id="KW-0418">Kinase</keyword>
<protein>
    <submittedName>
        <fullName evidence="1">2-keto-3-deoxy-galactonokinase</fullName>
    </submittedName>
</protein>
<dbReference type="RefSeq" id="WP_005611168.1">
    <property type="nucleotide sequence ID" value="NZ_CP015231.1"/>
</dbReference>
<dbReference type="GeneID" id="28251384"/>
<keyword evidence="1" id="KW-0808">Transferase</keyword>
<sequence length="299" mass="32605">MTAPDWIAVDWGTSNLRIWAMRADDTVLERRKSDHGMGRLREDQFEESFLSLVEDLLPDRPTPVLVCGMAGARGGWREAGYVSVPAASQNGTVSRVITHDSRIDVRILPGLSQTNPPDVMRGEETQIAGVLARNPEFDGVICLPGTHTKWVRVAGGAVLEFRTFMTGELYAILTQHSILRQSLDGDWDDAAFADAVAQGLAAPADTSATLFGLRAQNLLATPDRGETRARLSGLLIGLEFAGARSFWEQNPVILVGEKRTRELYASLDRLAPEVRHAETEDMTLAGLIAARSALKGEDV</sequence>
<evidence type="ECO:0000313" key="2">
    <source>
        <dbReference type="Proteomes" id="UP000013243"/>
    </source>
</evidence>
<proteinExistence type="predicted"/>
<geneLocation type="plasmid" evidence="1 2">
    <name>unnamed1</name>
</geneLocation>
<dbReference type="AlphaFoldDB" id="A0A1B1A6Z8"/>
<dbReference type="Proteomes" id="UP000013243">
    <property type="component" value="Plasmid unnamed1"/>
</dbReference>
<dbReference type="GO" id="GO:0008671">
    <property type="term" value="F:2-dehydro-3-deoxygalactonokinase activity"/>
    <property type="evidence" value="ECO:0007669"/>
    <property type="project" value="InterPro"/>
</dbReference>
<dbReference type="Gene3D" id="3.30.420.300">
    <property type="entry name" value="2-keto-3-deoxy-galactonokinase, substrate binding domain"/>
    <property type="match status" value="1"/>
</dbReference>